<evidence type="ECO:0000313" key="2">
    <source>
        <dbReference type="EMBL" id="TKJ80626.1"/>
    </source>
</evidence>
<gene>
    <name evidence="2" type="ORF">EpCFBP13511_24350</name>
    <name evidence="1" type="ORF">IFT93_24060</name>
</gene>
<proteinExistence type="predicted"/>
<protein>
    <submittedName>
        <fullName evidence="2">Uncharacterized protein</fullName>
    </submittedName>
</protein>
<dbReference type="EMBL" id="QGAC01000070">
    <property type="protein sequence ID" value="TKJ80626.1"/>
    <property type="molecule type" value="Genomic_DNA"/>
</dbReference>
<evidence type="ECO:0000313" key="4">
    <source>
        <dbReference type="Proteomes" id="UP000661012"/>
    </source>
</evidence>
<accession>A0A4U3EM37</accession>
<dbReference type="EMBL" id="JACYNN010000062">
    <property type="protein sequence ID" value="MBD8109427.1"/>
    <property type="molecule type" value="Genomic_DNA"/>
</dbReference>
<dbReference type="RefSeq" id="WP_137270290.1">
    <property type="nucleotide sequence ID" value="NZ_JACYMQ010000044.1"/>
</dbReference>
<comment type="caution">
    <text evidence="2">The sequence shown here is derived from an EMBL/GenBank/DDBJ whole genome shotgun (WGS) entry which is preliminary data.</text>
</comment>
<organism evidence="2 3">
    <name type="scientific">Erwinia persicina</name>
    <dbReference type="NCBI Taxonomy" id="55211"/>
    <lineage>
        <taxon>Bacteria</taxon>
        <taxon>Pseudomonadati</taxon>
        <taxon>Pseudomonadota</taxon>
        <taxon>Gammaproteobacteria</taxon>
        <taxon>Enterobacterales</taxon>
        <taxon>Erwiniaceae</taxon>
        <taxon>Erwinia</taxon>
    </lineage>
</organism>
<name>A0A4U3EM37_9GAMM</name>
<evidence type="ECO:0000313" key="3">
    <source>
        <dbReference type="Proteomes" id="UP000306393"/>
    </source>
</evidence>
<dbReference type="AlphaFoldDB" id="A0A4U3EM37"/>
<evidence type="ECO:0000313" key="1">
    <source>
        <dbReference type="EMBL" id="MBD8109427.1"/>
    </source>
</evidence>
<reference evidence="1 4" key="2">
    <citation type="journal article" date="2020" name="FEMS Microbiol. Ecol.">
        <title>Temporal dynamics of bacterial communities during seed development and maturation.</title>
        <authorList>
            <person name="Chesneau G."/>
            <person name="Torres-Cortes G."/>
            <person name="Briand M."/>
            <person name="Darrasse A."/>
            <person name="Preveaux A."/>
            <person name="Marais C."/>
            <person name="Jacques M.A."/>
            <person name="Shade A."/>
            <person name="Barret M."/>
        </authorList>
    </citation>
    <scope>NUCLEOTIDE SEQUENCE [LARGE SCALE GENOMIC DNA]</scope>
    <source>
        <strain evidence="1 4">CFBP13732</strain>
    </source>
</reference>
<dbReference type="Proteomes" id="UP000306393">
    <property type="component" value="Unassembled WGS sequence"/>
</dbReference>
<sequence>MSDDFQYRNSDLVVFNDKVISLAVRRNDDKSTSLVFRSNRHLSDNVLYTSTERIIEDFQVIGENSNIRIVWRERKNRLFAESEFHYAEITGEGFLTEHRVLQCKDRNCKHAALLRAKMSTTGYLVFAVISEVAKKVILAAYDLNSYSQVASTLTLNDAVNERYLISQKIDKANVVLLSINDNTMYLQFLLTSGTLRNYSVTVNEISGGVQASKLFDFALDNIGYHNSLIDSEKKLILITYSTAEKENNSIYAAKQKLFSSHPLRAGEYMKVSQTSGDYFRPFVIKQDDGYLIAWEDGSIHYTVIDSDLDIIEAETTQDAVSPGRILLTKGNGIFSSCQTGNSSNRDFGSSFLLTKLG</sequence>
<dbReference type="OrthoDB" id="10014582at2"/>
<keyword evidence="4" id="KW-1185">Reference proteome</keyword>
<reference evidence="2 3" key="1">
    <citation type="journal article" date="2019" name="Sci. Rep.">
        <title>Differences in resource use lead to coexistence of seed-transmitted microbial populations.</title>
        <authorList>
            <person name="Torres-Cortes G."/>
            <person name="Garcia B.J."/>
            <person name="Compant S."/>
            <person name="Rezki S."/>
            <person name="Jones P."/>
            <person name="Preveaux A."/>
            <person name="Briand M."/>
            <person name="Roulet A."/>
            <person name="Bouchez O."/>
            <person name="Jacobson D."/>
            <person name="Barret M."/>
        </authorList>
    </citation>
    <scope>NUCLEOTIDE SEQUENCE [LARGE SCALE GENOMIC DNA]</scope>
    <source>
        <strain evidence="2 3">CFBP13511</strain>
    </source>
</reference>
<dbReference type="Proteomes" id="UP000661012">
    <property type="component" value="Unassembled WGS sequence"/>
</dbReference>